<sequence length="381" mass="40905">MSARPARSNQPPPPASNRQNEYFVPRDGIDREVITADVCRYLGNDALVRPGVYESPQTGQVVQGYYITAYRNLTTAMIEDLKADSARWDQERRQQTSRGGGTLASRDSPGVFIQKSNSPIVQYRNSDTHQSRQYYGPTEATAGQYQDNSRDAYDSTPRYPGTGSAGYTGASGGYQAQSYGGNQGGYGQQGYTTSQAQQFSPSPMDVAYPGGAPMAQPGFGQSTADRPYQQMGANLVARGGDTVMSGTYENTYGPGSRDPRIPVTTIAQQGRPTYVTAGPPASAQGFPPTSSAGGFYQTPSASSQFVPSDSRDPFYGRASPAGNPAYGASHDSQYDTTPAPRTSAPPPSTQMATSGSSRHANRDSVERSDRHRDSRHGHRRP</sequence>
<feature type="compositionally biased region" description="Low complexity" evidence="1">
    <location>
        <begin position="189"/>
        <end position="198"/>
    </location>
</feature>
<gene>
    <name evidence="2" type="ORF">SUNI508_03608</name>
</gene>
<dbReference type="Proteomes" id="UP001408356">
    <property type="component" value="Unassembled WGS sequence"/>
</dbReference>
<feature type="compositionally biased region" description="Polar residues" evidence="1">
    <location>
        <begin position="287"/>
        <end position="307"/>
    </location>
</feature>
<evidence type="ECO:0000313" key="3">
    <source>
        <dbReference type="Proteomes" id="UP001408356"/>
    </source>
</evidence>
<feature type="compositionally biased region" description="Basic and acidic residues" evidence="1">
    <location>
        <begin position="360"/>
        <end position="372"/>
    </location>
</feature>
<protein>
    <submittedName>
        <fullName evidence="2">Transcription factor RfeG</fullName>
    </submittedName>
</protein>
<feature type="region of interest" description="Disordered" evidence="1">
    <location>
        <begin position="272"/>
        <end position="381"/>
    </location>
</feature>
<keyword evidence="3" id="KW-1185">Reference proteome</keyword>
<reference evidence="2 3" key="1">
    <citation type="journal article" date="2024" name="J. Plant Pathol.">
        <title>Sequence and assembly of the genome of Seiridium unicorne, isolate CBS 538.82, causal agent of cypress canker disease.</title>
        <authorList>
            <person name="Scali E."/>
            <person name="Rocca G.D."/>
            <person name="Danti R."/>
            <person name="Garbelotto M."/>
            <person name="Barberini S."/>
            <person name="Baroncelli R."/>
            <person name="Emiliani G."/>
        </authorList>
    </citation>
    <scope>NUCLEOTIDE SEQUENCE [LARGE SCALE GENOMIC DNA]</scope>
    <source>
        <strain evidence="2 3">BM-138-508</strain>
    </source>
</reference>
<dbReference type="PANTHER" id="PTHR39609:SF1">
    <property type="entry name" value="RFEG"/>
    <property type="match status" value="1"/>
</dbReference>
<dbReference type="EMBL" id="JARVKF010000046">
    <property type="protein sequence ID" value="KAK9424120.1"/>
    <property type="molecule type" value="Genomic_DNA"/>
</dbReference>
<name>A0ABR2VB30_9PEZI</name>
<proteinExistence type="predicted"/>
<accession>A0ABR2VB30</accession>
<organism evidence="2 3">
    <name type="scientific">Seiridium unicorne</name>
    <dbReference type="NCBI Taxonomy" id="138068"/>
    <lineage>
        <taxon>Eukaryota</taxon>
        <taxon>Fungi</taxon>
        <taxon>Dikarya</taxon>
        <taxon>Ascomycota</taxon>
        <taxon>Pezizomycotina</taxon>
        <taxon>Sordariomycetes</taxon>
        <taxon>Xylariomycetidae</taxon>
        <taxon>Amphisphaeriales</taxon>
        <taxon>Sporocadaceae</taxon>
        <taxon>Seiridium</taxon>
    </lineage>
</organism>
<feature type="region of interest" description="Disordered" evidence="1">
    <location>
        <begin position="1"/>
        <end position="21"/>
    </location>
</feature>
<dbReference type="PANTHER" id="PTHR39609">
    <property type="entry name" value="RFEG-RELATED"/>
    <property type="match status" value="1"/>
</dbReference>
<comment type="caution">
    <text evidence="2">The sequence shown here is derived from an EMBL/GenBank/DDBJ whole genome shotgun (WGS) entry which is preliminary data.</text>
</comment>
<feature type="region of interest" description="Disordered" evidence="1">
    <location>
        <begin position="185"/>
        <end position="226"/>
    </location>
</feature>
<feature type="region of interest" description="Disordered" evidence="1">
    <location>
        <begin position="124"/>
        <end position="166"/>
    </location>
</feature>
<evidence type="ECO:0000256" key="1">
    <source>
        <dbReference type="SAM" id="MobiDB-lite"/>
    </source>
</evidence>
<feature type="region of interest" description="Disordered" evidence="1">
    <location>
        <begin position="86"/>
        <end position="111"/>
    </location>
</feature>
<evidence type="ECO:0000313" key="2">
    <source>
        <dbReference type="EMBL" id="KAK9424120.1"/>
    </source>
</evidence>